<sequence length="216" mass="24786">MNADPKNGTVKTPVYIKVGDPKKEFFSGCCIFDVAFPNTVSVEINEFSFKNYYGHTLTVMARRKEEPGIEPKWKTCLKRMKLMPNPHFETGAQDYFTVTRKQLLFDLTNVTGLRFILRQPSPVWKEFKLEELTFVKTTSETAKSAPLPAWLLRPPRAHGDYPEEKEIKGLPPMDDLSSHLQQMWAMVQQATANQTQVSLGRFDVDNSYDINLLSYT</sequence>
<dbReference type="OrthoDB" id="73161at2759"/>
<name>A0A1S3JQ80_LINAN</name>
<keyword evidence="1" id="KW-1185">Reference proteome</keyword>
<dbReference type="InParanoid" id="A0A1S3JQ80"/>
<dbReference type="Proteomes" id="UP000085678">
    <property type="component" value="Unplaced"/>
</dbReference>
<dbReference type="OMA" id="MWVLTEV"/>
<proteinExistence type="predicted"/>
<dbReference type="STRING" id="7574.A0A1S3JQ80"/>
<dbReference type="GeneID" id="106175195"/>
<organism evidence="1 2">
    <name type="scientific">Lingula anatina</name>
    <name type="common">Brachiopod</name>
    <name type="synonym">Lingula unguis</name>
    <dbReference type="NCBI Taxonomy" id="7574"/>
    <lineage>
        <taxon>Eukaryota</taxon>
        <taxon>Metazoa</taxon>
        <taxon>Spiralia</taxon>
        <taxon>Lophotrochozoa</taxon>
        <taxon>Brachiopoda</taxon>
        <taxon>Linguliformea</taxon>
        <taxon>Lingulata</taxon>
        <taxon>Lingulida</taxon>
        <taxon>Linguloidea</taxon>
        <taxon>Lingulidae</taxon>
        <taxon>Lingula</taxon>
    </lineage>
</organism>
<evidence type="ECO:0000313" key="1">
    <source>
        <dbReference type="Proteomes" id="UP000085678"/>
    </source>
</evidence>
<evidence type="ECO:0000313" key="2">
    <source>
        <dbReference type="RefSeq" id="XP_013412528.1"/>
    </source>
</evidence>
<dbReference type="PANTHER" id="PTHR31239">
    <property type="entry name" value="NICOLIN 1"/>
    <property type="match status" value="1"/>
</dbReference>
<dbReference type="AlphaFoldDB" id="A0A1S3JQ80"/>
<dbReference type="RefSeq" id="XP_013412528.1">
    <property type="nucleotide sequence ID" value="XM_013557074.1"/>
</dbReference>
<reference evidence="2" key="1">
    <citation type="submission" date="2025-08" db="UniProtKB">
        <authorList>
            <consortium name="RefSeq"/>
        </authorList>
    </citation>
    <scope>IDENTIFICATION</scope>
    <source>
        <tissue evidence="2">Gonads</tissue>
    </source>
</reference>
<dbReference type="GO" id="GO:0005654">
    <property type="term" value="C:nucleoplasm"/>
    <property type="evidence" value="ECO:0007669"/>
    <property type="project" value="TreeGrafter"/>
</dbReference>
<dbReference type="PANTHER" id="PTHR31239:SF2">
    <property type="entry name" value="NICOLIN-1"/>
    <property type="match status" value="1"/>
</dbReference>
<dbReference type="KEGG" id="lak:106175195"/>
<gene>
    <name evidence="2" type="primary">LOC106175195</name>
</gene>
<dbReference type="InterPro" id="IPR040235">
    <property type="entry name" value="Nicolin-1"/>
</dbReference>
<accession>A0A1S3JQ80</accession>
<protein>
    <submittedName>
        <fullName evidence="2">Nicolin-1</fullName>
    </submittedName>
</protein>